<dbReference type="NCBIfam" id="NF005677">
    <property type="entry name" value="PRK07471.1"/>
    <property type="match status" value="1"/>
</dbReference>
<dbReference type="SUPFAM" id="SSF52540">
    <property type="entry name" value="P-loop containing nucleoside triphosphate hydrolases"/>
    <property type="match status" value="1"/>
</dbReference>
<protein>
    <submittedName>
        <fullName evidence="1">DNA polymerase III subunit delta</fullName>
    </submittedName>
</protein>
<dbReference type="PANTHER" id="PTHR11669">
    <property type="entry name" value="REPLICATION FACTOR C / DNA POLYMERASE III GAMMA-TAU SUBUNIT"/>
    <property type="match status" value="1"/>
</dbReference>
<keyword evidence="2" id="KW-1185">Reference proteome</keyword>
<sequence>MSETGQPEADREGELPHPRAVYQLFGHDPAAAAVEQAFAGGRMHHAWMITGPKGVGKATLAWRIARRVLGAAPAGDGPLSADPEDPVCRRLEALSHPDFLLIRRPYDDKRGRIRAEITVEESRRAPDFFSRSAGGHDGWRVCLVDAADEMNANAANAILKTLEEPPKRGLLLLVVNAPGRLPATIRSRCRRLSLRAPDIEATADWLSAAHGLAPELAAKAAALAGGAPGRALALAATDAPALKDELDRVLDALPRLDRAAIARLAAKCGQKDGDAFRRTLLDFLGVYAQGRARTLALEQGGVEDAGRWVDAGDALARLARESETLYLDPKQTTHAAFAILQDAAAAD</sequence>
<dbReference type="EMBL" id="QEXV01000003">
    <property type="protein sequence ID" value="PWE17187.1"/>
    <property type="molecule type" value="Genomic_DNA"/>
</dbReference>
<organism evidence="1 2">
    <name type="scientific">Marinicauda salina</name>
    <dbReference type="NCBI Taxonomy" id="2135793"/>
    <lineage>
        <taxon>Bacteria</taxon>
        <taxon>Pseudomonadati</taxon>
        <taxon>Pseudomonadota</taxon>
        <taxon>Alphaproteobacteria</taxon>
        <taxon>Maricaulales</taxon>
        <taxon>Maricaulaceae</taxon>
        <taxon>Marinicauda</taxon>
    </lineage>
</organism>
<dbReference type="OrthoDB" id="9810148at2"/>
<proteinExistence type="predicted"/>
<dbReference type="InterPro" id="IPR050238">
    <property type="entry name" value="DNA_Rep/Repair_Clamp_Loader"/>
</dbReference>
<comment type="caution">
    <text evidence="1">The sequence shown here is derived from an EMBL/GenBank/DDBJ whole genome shotgun (WGS) entry which is preliminary data.</text>
</comment>
<dbReference type="GO" id="GO:0006261">
    <property type="term" value="P:DNA-templated DNA replication"/>
    <property type="evidence" value="ECO:0007669"/>
    <property type="project" value="TreeGrafter"/>
</dbReference>
<dbReference type="AlphaFoldDB" id="A0A2U2BT58"/>
<evidence type="ECO:0000313" key="1">
    <source>
        <dbReference type="EMBL" id="PWE17187.1"/>
    </source>
</evidence>
<accession>A0A2U2BT58</accession>
<dbReference type="PANTHER" id="PTHR11669:SF8">
    <property type="entry name" value="DNA POLYMERASE III SUBUNIT DELTA"/>
    <property type="match status" value="1"/>
</dbReference>
<evidence type="ECO:0000313" key="2">
    <source>
        <dbReference type="Proteomes" id="UP000245168"/>
    </source>
</evidence>
<gene>
    <name evidence="1" type="ORF">DDZ18_05690</name>
</gene>
<dbReference type="GO" id="GO:0009360">
    <property type="term" value="C:DNA polymerase III complex"/>
    <property type="evidence" value="ECO:0007669"/>
    <property type="project" value="TreeGrafter"/>
</dbReference>
<dbReference type="Proteomes" id="UP000245168">
    <property type="component" value="Unassembled WGS sequence"/>
</dbReference>
<dbReference type="InterPro" id="IPR027417">
    <property type="entry name" value="P-loop_NTPase"/>
</dbReference>
<reference evidence="2" key="1">
    <citation type="submission" date="2018-05" db="EMBL/GenBank/DDBJ databases">
        <authorList>
            <person name="Liu B.-T."/>
        </authorList>
    </citation>
    <scope>NUCLEOTIDE SEQUENCE [LARGE SCALE GENOMIC DNA]</scope>
    <source>
        <strain evidence="2">WD6-1</strain>
    </source>
</reference>
<name>A0A2U2BT58_9PROT</name>
<dbReference type="RefSeq" id="WP_109252418.1">
    <property type="nucleotide sequence ID" value="NZ_QEXV01000003.1"/>
</dbReference>
<dbReference type="Gene3D" id="3.40.50.300">
    <property type="entry name" value="P-loop containing nucleotide triphosphate hydrolases"/>
    <property type="match status" value="1"/>
</dbReference>
<dbReference type="Pfam" id="PF13177">
    <property type="entry name" value="DNA_pol3_delta2"/>
    <property type="match status" value="1"/>
</dbReference>